<dbReference type="Pfam" id="PF12953">
    <property type="entry name" value="DUF3842"/>
    <property type="match status" value="1"/>
</dbReference>
<dbReference type="KEGG" id="ohi:H8790_13370"/>
<accession>A0A7G9B4C7</accession>
<dbReference type="AlphaFoldDB" id="A0A7G9B4C7"/>
<sequence length="138" mass="14181">MRNKILVIDGQGGKLGRSLIEAIRVRCPEAEITAVGTNGLATSAMSKAKPDHIATGENAVMVCCRTAELIVGPIGIVIADSLLGEITPAMAVAVGQSPGEKLLLPVGSRCSKLVVGAEDLPVSALVEQAAELVLEKLN</sequence>
<reference evidence="1 2" key="1">
    <citation type="submission" date="2020-08" db="EMBL/GenBank/DDBJ databases">
        <authorList>
            <person name="Liu C."/>
            <person name="Sun Q."/>
        </authorList>
    </citation>
    <scope>NUCLEOTIDE SEQUENCE [LARGE SCALE GENOMIC DNA]</scope>
    <source>
        <strain evidence="1 2">NSJ-62</strain>
    </source>
</reference>
<evidence type="ECO:0000313" key="1">
    <source>
        <dbReference type="EMBL" id="QNL44408.1"/>
    </source>
</evidence>
<dbReference type="InterPro" id="IPR024208">
    <property type="entry name" value="DUF3842"/>
</dbReference>
<dbReference type="RefSeq" id="WP_187333009.1">
    <property type="nucleotide sequence ID" value="NZ_CP060490.1"/>
</dbReference>
<gene>
    <name evidence="1" type="ORF">H8790_13370</name>
</gene>
<dbReference type="EMBL" id="CP060490">
    <property type="protein sequence ID" value="QNL44408.1"/>
    <property type="molecule type" value="Genomic_DNA"/>
</dbReference>
<proteinExistence type="predicted"/>
<evidence type="ECO:0000313" key="2">
    <source>
        <dbReference type="Proteomes" id="UP000515960"/>
    </source>
</evidence>
<name>A0A7G9B4C7_9FIRM</name>
<keyword evidence="2" id="KW-1185">Reference proteome</keyword>
<organism evidence="1 2">
    <name type="scientific">Oscillibacter hominis</name>
    <dbReference type="NCBI Taxonomy" id="2763056"/>
    <lineage>
        <taxon>Bacteria</taxon>
        <taxon>Bacillati</taxon>
        <taxon>Bacillota</taxon>
        <taxon>Clostridia</taxon>
        <taxon>Eubacteriales</taxon>
        <taxon>Oscillospiraceae</taxon>
        <taxon>Oscillibacter</taxon>
    </lineage>
</organism>
<dbReference type="Proteomes" id="UP000515960">
    <property type="component" value="Chromosome"/>
</dbReference>
<protein>
    <submittedName>
        <fullName evidence="1">DUF3842 family protein</fullName>
    </submittedName>
</protein>